<dbReference type="Proteomes" id="UP000287651">
    <property type="component" value="Unassembled WGS sequence"/>
</dbReference>
<evidence type="ECO:0000313" key="2">
    <source>
        <dbReference type="EMBL" id="RRT35314.1"/>
    </source>
</evidence>
<comment type="caution">
    <text evidence="2">The sequence shown here is derived from an EMBL/GenBank/DDBJ whole genome shotgun (WGS) entry which is preliminary data.</text>
</comment>
<proteinExistence type="predicted"/>
<organism evidence="2 3">
    <name type="scientific">Ensete ventricosum</name>
    <name type="common">Abyssinian banana</name>
    <name type="synonym">Musa ensete</name>
    <dbReference type="NCBI Taxonomy" id="4639"/>
    <lineage>
        <taxon>Eukaryota</taxon>
        <taxon>Viridiplantae</taxon>
        <taxon>Streptophyta</taxon>
        <taxon>Embryophyta</taxon>
        <taxon>Tracheophyta</taxon>
        <taxon>Spermatophyta</taxon>
        <taxon>Magnoliopsida</taxon>
        <taxon>Liliopsida</taxon>
        <taxon>Zingiberales</taxon>
        <taxon>Musaceae</taxon>
        <taxon>Ensete</taxon>
    </lineage>
</organism>
<reference evidence="2 3" key="1">
    <citation type="journal article" date="2014" name="Agronomy (Basel)">
        <title>A Draft Genome Sequence for Ensete ventricosum, the Drought-Tolerant Tree Against Hunger.</title>
        <authorList>
            <person name="Harrison J."/>
            <person name="Moore K.A."/>
            <person name="Paszkiewicz K."/>
            <person name="Jones T."/>
            <person name="Grant M."/>
            <person name="Ambacheew D."/>
            <person name="Muzemil S."/>
            <person name="Studholme D.J."/>
        </authorList>
    </citation>
    <scope>NUCLEOTIDE SEQUENCE [LARGE SCALE GENOMIC DNA]</scope>
</reference>
<evidence type="ECO:0000256" key="1">
    <source>
        <dbReference type="SAM" id="MobiDB-lite"/>
    </source>
</evidence>
<dbReference type="AlphaFoldDB" id="A0A426X779"/>
<sequence>MFGQSQVQASGWSEDDVTGNSPGVCRELAEGIGVLLGWRKGVHRKKIETHRKIIGGSRKACRGLGRS</sequence>
<name>A0A426X779_ENSVE</name>
<dbReference type="EMBL" id="AMZH03025224">
    <property type="protein sequence ID" value="RRT35314.1"/>
    <property type="molecule type" value="Genomic_DNA"/>
</dbReference>
<gene>
    <name evidence="2" type="ORF">B296_00050481</name>
</gene>
<protein>
    <submittedName>
        <fullName evidence="2">Uncharacterized protein</fullName>
    </submittedName>
</protein>
<feature type="compositionally biased region" description="Polar residues" evidence="1">
    <location>
        <begin position="1"/>
        <end position="11"/>
    </location>
</feature>
<feature type="region of interest" description="Disordered" evidence="1">
    <location>
        <begin position="1"/>
        <end position="20"/>
    </location>
</feature>
<accession>A0A426X779</accession>
<evidence type="ECO:0000313" key="3">
    <source>
        <dbReference type="Proteomes" id="UP000287651"/>
    </source>
</evidence>